<evidence type="ECO:0000256" key="3">
    <source>
        <dbReference type="ARBA" id="ARBA00022692"/>
    </source>
</evidence>
<evidence type="ECO:0000256" key="5">
    <source>
        <dbReference type="ARBA" id="ARBA00023136"/>
    </source>
</evidence>
<feature type="compositionally biased region" description="Basic and acidic residues" evidence="6">
    <location>
        <begin position="757"/>
        <end position="768"/>
    </location>
</feature>
<comment type="similarity">
    <text evidence="2">Belongs to the TMC family.</text>
</comment>
<proteinExistence type="inferred from homology"/>
<dbReference type="InterPro" id="IPR038900">
    <property type="entry name" value="TMC"/>
</dbReference>
<feature type="region of interest" description="Disordered" evidence="6">
    <location>
        <begin position="757"/>
        <end position="837"/>
    </location>
</feature>
<reference evidence="8" key="1">
    <citation type="submission" date="2022-03" db="EMBL/GenBank/DDBJ databases">
        <authorList>
            <person name="Martin C."/>
        </authorList>
    </citation>
    <scope>NUCLEOTIDE SEQUENCE</scope>
</reference>
<sequence>MYRQDQQSRSNHGYVENIPMSHVDHRYVDAHQVDVNMSTMMPTRDNSDLRLRRQHSDAPSYHSSGDDADFRHNQPHTGGGLIDELPSRQLINAVNQIEDSKTWKKKSSKAKKYATLHLRRGQQAVNFEEAMIENIGSDPENEADAEMVEAQTIEALRAMTIPIARKRAMIDKKRDSNKTKRFKKVGFVKRTKYSMSIGWSHFKQQLAEVRYTMELWYNHLKKIEGHFGTGVTSYFLFLKWMFLMNMPVFLLVFGFIVIPQIIWRYQQSPIYTGTFTGVELMTGWGFFENTEMFYGYYVNDTISGRATPDLKYDMKYAYLLTMGAYYLLIMIILMGSLTRSYRKNYIDGGGEFSLYFSSKVFCGWDYGMTARDAAKLKQKSISQELKEFLASRRKRQEPETCGIFCSNFLLRLVTNVIVLGLLGGSGYLVWFLATTQSLKTDLAWISDMAMPLVISVINWFLPFAFSIIATFERYKKPKSELYITMLRTMMLNLVTIGVLVYYWFNNVSCARQAAEDQTEYNECYPCWESFMGQQLYRLVLVDFVFMLLLTFFSEFVRSLMSKYCCKRLGSPEFNIARNTLNLIYSQILIWLGTYYSPLLPFIQILKLFIVFYVKRVSVMMNCVPSIKPWRASKAHTIFLAIQFMAFILVAVAIGFSVGFIAPSSTCGPYRGYATTYDVIVDLINTWQGQYEILRTILNLITTPGFIAFVVVGLCLAVYYMRIVSVGHNEMVQLLKHQLALEGRDKIFLLRMLQEASGRGDDPSSRPDLSKQPQITSPGGKKFAKMQEKHHNSPLTRRKENNNGGIPTNIGPSGDDPNTTDYHLKEAGNYGGNEGERHIPRDLYVDTGAAGSALFTPPRDAPGGVSHGTLNLGYDDISPNSKPNLPYPAMHPGYNADPQMYARPPMDRGQHQSERKDGKKEKRKKKK</sequence>
<protein>
    <submittedName>
        <fullName evidence="8">Uncharacterized protein</fullName>
    </submittedName>
</protein>
<evidence type="ECO:0000256" key="2">
    <source>
        <dbReference type="ARBA" id="ARBA00006510"/>
    </source>
</evidence>
<dbReference type="GO" id="GO:0008381">
    <property type="term" value="F:mechanosensitive monoatomic ion channel activity"/>
    <property type="evidence" value="ECO:0007669"/>
    <property type="project" value="TreeGrafter"/>
</dbReference>
<accession>A0A8J1UB25</accession>
<organism evidence="8 9">
    <name type="scientific">Owenia fusiformis</name>
    <name type="common">Polychaete worm</name>
    <dbReference type="NCBI Taxonomy" id="6347"/>
    <lineage>
        <taxon>Eukaryota</taxon>
        <taxon>Metazoa</taxon>
        <taxon>Spiralia</taxon>
        <taxon>Lophotrochozoa</taxon>
        <taxon>Annelida</taxon>
        <taxon>Polychaeta</taxon>
        <taxon>Sedentaria</taxon>
        <taxon>Canalipalpata</taxon>
        <taxon>Sabellida</taxon>
        <taxon>Oweniida</taxon>
        <taxon>Oweniidae</taxon>
        <taxon>Owenia</taxon>
    </lineage>
</organism>
<dbReference type="Pfam" id="PF07810">
    <property type="entry name" value="TMC"/>
    <property type="match status" value="1"/>
</dbReference>
<evidence type="ECO:0000313" key="9">
    <source>
        <dbReference type="Proteomes" id="UP000749559"/>
    </source>
</evidence>
<keyword evidence="4 7" id="KW-1133">Transmembrane helix</keyword>
<dbReference type="PANTHER" id="PTHR23302">
    <property type="entry name" value="TRANSMEMBRANE CHANNEL-RELATED"/>
    <property type="match status" value="1"/>
</dbReference>
<feature type="transmembrane region" description="Helical" evidence="7">
    <location>
        <begin position="637"/>
        <end position="661"/>
    </location>
</feature>
<evidence type="ECO:0000313" key="8">
    <source>
        <dbReference type="EMBL" id="CAH1795477.1"/>
    </source>
</evidence>
<dbReference type="Proteomes" id="UP000749559">
    <property type="component" value="Unassembled WGS sequence"/>
</dbReference>
<feature type="transmembrane region" description="Helical" evidence="7">
    <location>
        <begin position="316"/>
        <end position="337"/>
    </location>
</feature>
<feature type="transmembrane region" description="Helical" evidence="7">
    <location>
        <begin position="535"/>
        <end position="555"/>
    </location>
</feature>
<dbReference type="PANTHER" id="PTHR23302:SF43">
    <property type="entry name" value="TMC DOMAIN-CONTAINING PROTEIN"/>
    <property type="match status" value="1"/>
</dbReference>
<feature type="transmembrane region" description="Helical" evidence="7">
    <location>
        <begin position="242"/>
        <end position="263"/>
    </location>
</feature>
<feature type="transmembrane region" description="Helical" evidence="7">
    <location>
        <begin position="412"/>
        <end position="433"/>
    </location>
</feature>
<feature type="transmembrane region" description="Helical" evidence="7">
    <location>
        <begin position="481"/>
        <end position="504"/>
    </location>
</feature>
<dbReference type="InterPro" id="IPR012496">
    <property type="entry name" value="TMC_dom"/>
</dbReference>
<dbReference type="GO" id="GO:0005886">
    <property type="term" value="C:plasma membrane"/>
    <property type="evidence" value="ECO:0007669"/>
    <property type="project" value="InterPro"/>
</dbReference>
<comment type="subcellular location">
    <subcellularLocation>
        <location evidence="1">Membrane</location>
        <topology evidence="1">Multi-pass membrane protein</topology>
    </subcellularLocation>
</comment>
<feature type="compositionally biased region" description="Basic and acidic residues" evidence="6">
    <location>
        <begin position="904"/>
        <end position="919"/>
    </location>
</feature>
<dbReference type="AlphaFoldDB" id="A0A8J1UB25"/>
<keyword evidence="5 7" id="KW-0472">Membrane</keyword>
<keyword evidence="3 7" id="KW-0812">Transmembrane</keyword>
<feature type="compositionally biased region" description="Basic and acidic residues" evidence="6">
    <location>
        <begin position="45"/>
        <end position="56"/>
    </location>
</feature>
<evidence type="ECO:0000256" key="7">
    <source>
        <dbReference type="SAM" id="Phobius"/>
    </source>
</evidence>
<feature type="transmembrane region" description="Helical" evidence="7">
    <location>
        <begin position="696"/>
        <end position="720"/>
    </location>
</feature>
<feature type="region of interest" description="Disordered" evidence="6">
    <location>
        <begin position="36"/>
        <end position="83"/>
    </location>
</feature>
<dbReference type="OrthoDB" id="1936208at2759"/>
<feature type="region of interest" description="Disordered" evidence="6">
    <location>
        <begin position="873"/>
        <end position="926"/>
    </location>
</feature>
<evidence type="ECO:0000256" key="1">
    <source>
        <dbReference type="ARBA" id="ARBA00004141"/>
    </source>
</evidence>
<feature type="compositionally biased region" description="Low complexity" evidence="6">
    <location>
        <begin position="801"/>
        <end position="813"/>
    </location>
</feature>
<name>A0A8J1UB25_OWEFU</name>
<comment type="caution">
    <text evidence="8">The sequence shown here is derived from an EMBL/GenBank/DDBJ whole genome shotgun (WGS) entry which is preliminary data.</text>
</comment>
<keyword evidence="9" id="KW-1185">Reference proteome</keyword>
<dbReference type="EMBL" id="CAIIXF020000009">
    <property type="protein sequence ID" value="CAH1795477.1"/>
    <property type="molecule type" value="Genomic_DNA"/>
</dbReference>
<feature type="transmembrane region" description="Helical" evidence="7">
    <location>
        <begin position="448"/>
        <end position="469"/>
    </location>
</feature>
<evidence type="ECO:0000256" key="4">
    <source>
        <dbReference type="ARBA" id="ARBA00022989"/>
    </source>
</evidence>
<gene>
    <name evidence="8" type="ORF">OFUS_LOCUS20011</name>
</gene>
<evidence type="ECO:0000256" key="6">
    <source>
        <dbReference type="SAM" id="MobiDB-lite"/>
    </source>
</evidence>
<feature type="compositionally biased region" description="Basic and acidic residues" evidence="6">
    <location>
        <begin position="784"/>
        <end position="800"/>
    </location>
</feature>